<keyword evidence="2" id="KW-1133">Transmembrane helix</keyword>
<dbReference type="Proteomes" id="UP001060260">
    <property type="component" value="Chromosome"/>
</dbReference>
<reference evidence="4" key="2">
    <citation type="submission" date="2022-08" db="EMBL/GenBank/DDBJ databases">
        <title>Genome Sequencing of Bacteroides fragilis Group Isolates with Nanopore Technology.</title>
        <authorList>
            <person name="Tisza M.J."/>
            <person name="Smith D."/>
            <person name="Dekker J.P."/>
        </authorList>
    </citation>
    <scope>NUCLEOTIDE SEQUENCE</scope>
    <source>
        <strain evidence="4">BFG-474</strain>
    </source>
</reference>
<protein>
    <recommendedName>
        <fullName evidence="6">Transmembrane protein</fullName>
    </recommendedName>
</protein>
<name>A0A174PNZ2_9BACE</name>
<evidence type="ECO:0000313" key="4">
    <source>
        <dbReference type="EMBL" id="UVQ94855.1"/>
    </source>
</evidence>
<reference evidence="3 5" key="1">
    <citation type="submission" date="2015-09" db="EMBL/GenBank/DDBJ databases">
        <authorList>
            <consortium name="Pathogen Informatics"/>
        </authorList>
    </citation>
    <scope>NUCLEOTIDE SEQUENCE [LARGE SCALE GENOMIC DNA]</scope>
    <source>
        <strain evidence="3 5">2789STDY5834946</strain>
    </source>
</reference>
<dbReference type="EMBL" id="CP103166">
    <property type="protein sequence ID" value="UVQ94855.1"/>
    <property type="molecule type" value="Genomic_DNA"/>
</dbReference>
<dbReference type="Proteomes" id="UP000095725">
    <property type="component" value="Unassembled WGS sequence"/>
</dbReference>
<feature type="compositionally biased region" description="Basic and acidic residues" evidence="1">
    <location>
        <begin position="37"/>
        <end position="47"/>
    </location>
</feature>
<evidence type="ECO:0000313" key="5">
    <source>
        <dbReference type="Proteomes" id="UP000095725"/>
    </source>
</evidence>
<dbReference type="RefSeq" id="WP_153880748.1">
    <property type="nucleotide sequence ID" value="NZ_CAXSJX010000001.1"/>
</dbReference>
<dbReference type="EMBL" id="CZBL01000002">
    <property type="protein sequence ID" value="CUP60837.1"/>
    <property type="molecule type" value="Genomic_DNA"/>
</dbReference>
<evidence type="ECO:0000313" key="3">
    <source>
        <dbReference type="EMBL" id="CUP60837.1"/>
    </source>
</evidence>
<evidence type="ECO:0000256" key="1">
    <source>
        <dbReference type="SAM" id="MobiDB-lite"/>
    </source>
</evidence>
<proteinExistence type="predicted"/>
<evidence type="ECO:0008006" key="6">
    <source>
        <dbReference type="Google" id="ProtNLM"/>
    </source>
</evidence>
<gene>
    <name evidence="3" type="ORF">ERS852558_00583</name>
    <name evidence="4" type="ORF">NXW23_10425</name>
</gene>
<feature type="region of interest" description="Disordered" evidence="1">
    <location>
        <begin position="28"/>
        <end position="47"/>
    </location>
</feature>
<organism evidence="3 5">
    <name type="scientific">Bacteroides caccae</name>
    <dbReference type="NCBI Taxonomy" id="47678"/>
    <lineage>
        <taxon>Bacteria</taxon>
        <taxon>Pseudomonadati</taxon>
        <taxon>Bacteroidota</taxon>
        <taxon>Bacteroidia</taxon>
        <taxon>Bacteroidales</taxon>
        <taxon>Bacteroidaceae</taxon>
        <taxon>Bacteroides</taxon>
    </lineage>
</organism>
<keyword evidence="2" id="KW-0812">Transmembrane</keyword>
<dbReference type="AlphaFoldDB" id="A0A174PNZ2"/>
<sequence>MNKEGWLKVGVVGVPICAYIMLVHLPTTSPYGYSSFPKEENRDTTDL</sequence>
<keyword evidence="2" id="KW-0472">Membrane</keyword>
<accession>A0A174PNZ2</accession>
<feature type="transmembrane region" description="Helical" evidence="2">
    <location>
        <begin position="6"/>
        <end position="25"/>
    </location>
</feature>
<evidence type="ECO:0000256" key="2">
    <source>
        <dbReference type="SAM" id="Phobius"/>
    </source>
</evidence>